<evidence type="ECO:0000256" key="1">
    <source>
        <dbReference type="ARBA" id="ARBA00004123"/>
    </source>
</evidence>
<dbReference type="AlphaFoldDB" id="A0A392MEQ8"/>
<gene>
    <name evidence="6" type="ORF">A2U01_0006375</name>
</gene>
<evidence type="ECO:0000256" key="4">
    <source>
        <dbReference type="ARBA" id="ARBA00023163"/>
    </source>
</evidence>
<evidence type="ECO:0000256" key="5">
    <source>
        <dbReference type="ARBA" id="ARBA00023242"/>
    </source>
</evidence>
<comment type="subcellular location">
    <subcellularLocation>
        <location evidence="1">Nucleus</location>
    </subcellularLocation>
</comment>
<dbReference type="GO" id="GO:0003677">
    <property type="term" value="F:DNA binding"/>
    <property type="evidence" value="ECO:0007669"/>
    <property type="project" value="UniProtKB-KW"/>
</dbReference>
<evidence type="ECO:0000313" key="6">
    <source>
        <dbReference type="EMBL" id="MCH85529.1"/>
    </source>
</evidence>
<accession>A0A392MEQ8</accession>
<name>A0A392MEQ8_9FABA</name>
<proteinExistence type="predicted"/>
<keyword evidence="2" id="KW-0805">Transcription regulation</keyword>
<keyword evidence="5" id="KW-0539">Nucleus</keyword>
<keyword evidence="7" id="KW-1185">Reference proteome</keyword>
<dbReference type="SUPFAM" id="SSF101936">
    <property type="entry name" value="DNA-binding pseudobarrel domain"/>
    <property type="match status" value="1"/>
</dbReference>
<comment type="caution">
    <text evidence="6">The sequence shown here is derived from an EMBL/GenBank/DDBJ whole genome shotgun (WGS) entry which is preliminary data.</text>
</comment>
<organism evidence="6 7">
    <name type="scientific">Trifolium medium</name>
    <dbReference type="NCBI Taxonomy" id="97028"/>
    <lineage>
        <taxon>Eukaryota</taxon>
        <taxon>Viridiplantae</taxon>
        <taxon>Streptophyta</taxon>
        <taxon>Embryophyta</taxon>
        <taxon>Tracheophyta</taxon>
        <taxon>Spermatophyta</taxon>
        <taxon>Magnoliopsida</taxon>
        <taxon>eudicotyledons</taxon>
        <taxon>Gunneridae</taxon>
        <taxon>Pentapetalae</taxon>
        <taxon>rosids</taxon>
        <taxon>fabids</taxon>
        <taxon>Fabales</taxon>
        <taxon>Fabaceae</taxon>
        <taxon>Papilionoideae</taxon>
        <taxon>50 kb inversion clade</taxon>
        <taxon>NPAAA clade</taxon>
        <taxon>Hologalegina</taxon>
        <taxon>IRL clade</taxon>
        <taxon>Trifolieae</taxon>
        <taxon>Trifolium</taxon>
    </lineage>
</organism>
<evidence type="ECO:0000256" key="2">
    <source>
        <dbReference type="ARBA" id="ARBA00023015"/>
    </source>
</evidence>
<dbReference type="Proteomes" id="UP000265520">
    <property type="component" value="Unassembled WGS sequence"/>
</dbReference>
<dbReference type="InterPro" id="IPR015300">
    <property type="entry name" value="DNA-bd_pseudobarrel_sf"/>
</dbReference>
<evidence type="ECO:0000256" key="3">
    <source>
        <dbReference type="ARBA" id="ARBA00023125"/>
    </source>
</evidence>
<dbReference type="Gene3D" id="2.40.330.10">
    <property type="entry name" value="DNA-binding pseudobarrel domain"/>
    <property type="match status" value="1"/>
</dbReference>
<dbReference type="EMBL" id="LXQA010008682">
    <property type="protein sequence ID" value="MCH85529.1"/>
    <property type="molecule type" value="Genomic_DNA"/>
</dbReference>
<sequence length="146" mass="17216">MVETVGDVLQRPAKGYFMTVHVRGEVEGEVERSFYEDFRTELGHIWRLYDSSGLQLSVEFNNDDDVPRITTGWMTLRRHYNFHRHHPIFFKYLGNNQFQIIAKENPITPDKFPTWHTKTRALRKVVTFAITMTEDPEVVPYLVDIA</sequence>
<keyword evidence="3" id="KW-0238">DNA-binding</keyword>
<protein>
    <submittedName>
        <fullName evidence="6">Uncharacterized protein</fullName>
    </submittedName>
</protein>
<dbReference type="GO" id="GO:0005634">
    <property type="term" value="C:nucleus"/>
    <property type="evidence" value="ECO:0007669"/>
    <property type="project" value="UniProtKB-SubCell"/>
</dbReference>
<evidence type="ECO:0000313" key="7">
    <source>
        <dbReference type="Proteomes" id="UP000265520"/>
    </source>
</evidence>
<reference evidence="6 7" key="1">
    <citation type="journal article" date="2018" name="Front. Plant Sci.">
        <title>Red Clover (Trifolium pratense) and Zigzag Clover (T. medium) - A Picture of Genomic Similarities and Differences.</title>
        <authorList>
            <person name="Dluhosova J."/>
            <person name="Istvanek J."/>
            <person name="Nedelnik J."/>
            <person name="Repkova J."/>
        </authorList>
    </citation>
    <scope>NUCLEOTIDE SEQUENCE [LARGE SCALE GENOMIC DNA]</scope>
    <source>
        <strain evidence="7">cv. 10/8</strain>
        <tissue evidence="6">Leaf</tissue>
    </source>
</reference>
<keyword evidence="4" id="KW-0804">Transcription</keyword>